<dbReference type="PANTHER" id="PTHR28629">
    <property type="entry name" value="TRIOKINASE/FMN CYCLASE"/>
    <property type="match status" value="1"/>
</dbReference>
<evidence type="ECO:0000256" key="4">
    <source>
        <dbReference type="ARBA" id="ARBA00022679"/>
    </source>
</evidence>
<dbReference type="Gene3D" id="1.25.40.340">
    <property type="match status" value="1"/>
</dbReference>
<keyword evidence="8" id="KW-0067">ATP-binding</keyword>
<dbReference type="InterPro" id="IPR004007">
    <property type="entry name" value="DhaL_dom"/>
</dbReference>
<dbReference type="InterPro" id="IPR004006">
    <property type="entry name" value="DhaK_dom"/>
</dbReference>
<keyword evidence="6 15" id="KW-0418">Kinase</keyword>
<feature type="active site" description="Tele-hemiaminal-histidine intermediate" evidence="11">
    <location>
        <position position="231"/>
    </location>
</feature>
<accession>A0A2K3QCR8</accession>
<dbReference type="FunFam" id="1.25.40.340:FF:000001">
    <property type="entry name" value="Dihydroxyacetone kinase 1"/>
    <property type="match status" value="1"/>
</dbReference>
<dbReference type="Proteomes" id="UP000236621">
    <property type="component" value="Unassembled WGS sequence"/>
</dbReference>
<evidence type="ECO:0000259" key="13">
    <source>
        <dbReference type="PROSITE" id="PS51480"/>
    </source>
</evidence>
<dbReference type="GO" id="GO:0005829">
    <property type="term" value="C:cytosol"/>
    <property type="evidence" value="ECO:0007669"/>
    <property type="project" value="TreeGrafter"/>
</dbReference>
<evidence type="ECO:0000256" key="7">
    <source>
        <dbReference type="ARBA" id="ARBA00022798"/>
    </source>
</evidence>
<dbReference type="InterPro" id="IPR012734">
    <property type="entry name" value="DhaK_ATP"/>
</dbReference>
<evidence type="ECO:0000256" key="3">
    <source>
        <dbReference type="ARBA" id="ARBA00008757"/>
    </source>
</evidence>
<feature type="binding site" evidence="12">
    <location>
        <position position="119"/>
    </location>
    <ligand>
        <name>substrate</name>
    </ligand>
</feature>
<evidence type="ECO:0000256" key="9">
    <source>
        <dbReference type="ARBA" id="ARBA00047974"/>
    </source>
</evidence>
<dbReference type="PROSITE" id="PS51480">
    <property type="entry name" value="DHAL"/>
    <property type="match status" value="1"/>
</dbReference>
<comment type="caution">
    <text evidence="15">The sequence shown here is derived from an EMBL/GenBank/DDBJ whole genome shotgun (WGS) entry which is preliminary data.</text>
</comment>
<dbReference type="OrthoDB" id="1724672at2759"/>
<organism evidence="15 16">
    <name type="scientific">Tolypocladium capitatum</name>
    <dbReference type="NCBI Taxonomy" id="45235"/>
    <lineage>
        <taxon>Eukaryota</taxon>
        <taxon>Fungi</taxon>
        <taxon>Dikarya</taxon>
        <taxon>Ascomycota</taxon>
        <taxon>Pezizomycotina</taxon>
        <taxon>Sordariomycetes</taxon>
        <taxon>Hypocreomycetidae</taxon>
        <taxon>Hypocreales</taxon>
        <taxon>Ophiocordycipitaceae</taxon>
        <taxon>Tolypocladium</taxon>
    </lineage>
</organism>
<dbReference type="FunFam" id="3.40.50.10440:FF:000002">
    <property type="entry name" value="Dihydroxyacetone kinase"/>
    <property type="match status" value="1"/>
</dbReference>
<evidence type="ECO:0000256" key="2">
    <source>
        <dbReference type="ARBA" id="ARBA00004778"/>
    </source>
</evidence>
<feature type="binding site" evidence="12">
    <location>
        <begin position="62"/>
        <end position="65"/>
    </location>
    <ligand>
        <name>substrate</name>
    </ligand>
</feature>
<dbReference type="SMART" id="SM01120">
    <property type="entry name" value="Dak2"/>
    <property type="match status" value="1"/>
</dbReference>
<keyword evidence="7" id="KW-0319">Glycerol metabolism</keyword>
<dbReference type="InterPro" id="IPR050861">
    <property type="entry name" value="Dihydroxyacetone_Kinase"/>
</dbReference>
<dbReference type="GO" id="GO:0019588">
    <property type="term" value="P:anaerobic glycerol catabolic process"/>
    <property type="evidence" value="ECO:0007669"/>
    <property type="project" value="UniProtKB-UniPathway"/>
</dbReference>
<dbReference type="Pfam" id="PF02734">
    <property type="entry name" value="Dak2"/>
    <property type="match status" value="1"/>
</dbReference>
<feature type="domain" description="DhaL" evidence="13">
    <location>
        <begin position="390"/>
        <end position="591"/>
    </location>
</feature>
<evidence type="ECO:0000256" key="6">
    <source>
        <dbReference type="ARBA" id="ARBA00022777"/>
    </source>
</evidence>
<reference evidence="15 16" key="1">
    <citation type="submission" date="2017-08" db="EMBL/GenBank/DDBJ databases">
        <title>Harnessing the power of phylogenomics to disentangle the directionality and signatures of interkingdom host jumping in the parasitic fungal genus Tolypocladium.</title>
        <authorList>
            <person name="Quandt C.A."/>
            <person name="Patterson W."/>
            <person name="Spatafora J.W."/>
        </authorList>
    </citation>
    <scope>NUCLEOTIDE SEQUENCE [LARGE SCALE GENOMIC DNA]</scope>
    <source>
        <strain evidence="15 16">CBS 113982</strain>
    </source>
</reference>
<dbReference type="SUPFAM" id="SSF101473">
    <property type="entry name" value="DhaL-like"/>
    <property type="match status" value="1"/>
</dbReference>
<comment type="function">
    <text evidence="1">Catalyzes both the phosphorylation of dihydroxyacetone and of glyceraldehyde.</text>
</comment>
<dbReference type="Gene3D" id="3.40.50.10440">
    <property type="entry name" value="Dihydroxyacetone kinase, domain 1"/>
    <property type="match status" value="1"/>
</dbReference>
<dbReference type="Gene3D" id="3.30.1180.20">
    <property type="entry name" value="Dihydroxyacetone kinase, domain 2"/>
    <property type="match status" value="1"/>
</dbReference>
<dbReference type="EMBL" id="NRSZ01000777">
    <property type="protein sequence ID" value="PNY25311.1"/>
    <property type="molecule type" value="Genomic_DNA"/>
</dbReference>
<keyword evidence="5" id="KW-0547">Nucleotide-binding</keyword>
<dbReference type="AlphaFoldDB" id="A0A2K3QCR8"/>
<dbReference type="STRING" id="45235.A0A2K3QCR8"/>
<comment type="catalytic activity">
    <reaction evidence="10">
        <text>dihydroxyacetone + ATP = dihydroxyacetone phosphate + ADP + H(+)</text>
        <dbReference type="Rhea" id="RHEA:15773"/>
        <dbReference type="ChEBI" id="CHEBI:15378"/>
        <dbReference type="ChEBI" id="CHEBI:16016"/>
        <dbReference type="ChEBI" id="CHEBI:30616"/>
        <dbReference type="ChEBI" id="CHEBI:57642"/>
        <dbReference type="ChEBI" id="CHEBI:456216"/>
        <dbReference type="EC" id="2.7.1.29"/>
    </reaction>
</comment>
<evidence type="ECO:0000256" key="12">
    <source>
        <dbReference type="PIRSR" id="PIRSR612734-2"/>
    </source>
</evidence>
<proteinExistence type="inferred from homology"/>
<name>A0A2K3QCR8_9HYPO</name>
<dbReference type="PANTHER" id="PTHR28629:SF14">
    <property type="entry name" value="DIHYDROXYACETONE KINASE 1"/>
    <property type="match status" value="1"/>
</dbReference>
<evidence type="ECO:0000313" key="16">
    <source>
        <dbReference type="Proteomes" id="UP000236621"/>
    </source>
</evidence>
<evidence type="ECO:0000256" key="11">
    <source>
        <dbReference type="PIRSR" id="PIRSR612734-1"/>
    </source>
</evidence>
<evidence type="ECO:0000256" key="10">
    <source>
        <dbReference type="ARBA" id="ARBA00048898"/>
    </source>
</evidence>
<dbReference type="InterPro" id="IPR036117">
    <property type="entry name" value="DhaL_dom_sf"/>
</dbReference>
<dbReference type="Pfam" id="PF02733">
    <property type="entry name" value="Dak1"/>
    <property type="match status" value="1"/>
</dbReference>
<feature type="domain" description="DhaK" evidence="14">
    <location>
        <begin position="9"/>
        <end position="353"/>
    </location>
</feature>
<dbReference type="GO" id="GO:0004371">
    <property type="term" value="F:glycerone kinase activity"/>
    <property type="evidence" value="ECO:0007669"/>
    <property type="project" value="UniProtKB-EC"/>
</dbReference>
<dbReference type="FunFam" id="3.30.1180.20:FF:000001">
    <property type="entry name" value="Dihydroxyacetone kinase 1"/>
    <property type="match status" value="1"/>
</dbReference>
<dbReference type="PROSITE" id="PS51481">
    <property type="entry name" value="DHAK"/>
    <property type="match status" value="1"/>
</dbReference>
<dbReference type="GO" id="GO:0005524">
    <property type="term" value="F:ATP binding"/>
    <property type="evidence" value="ECO:0007669"/>
    <property type="project" value="UniProtKB-KW"/>
</dbReference>
<dbReference type="UniPathway" id="UPA00617">
    <property type="reaction ID" value="UER00669"/>
</dbReference>
<protein>
    <submittedName>
        <fullName evidence="15">Dihydroxyacetone kinase</fullName>
    </submittedName>
</protein>
<dbReference type="SUPFAM" id="SSF82549">
    <property type="entry name" value="DAK1/DegV-like"/>
    <property type="match status" value="1"/>
</dbReference>
<dbReference type="NCBIfam" id="TIGR02361">
    <property type="entry name" value="dak_ATP"/>
    <property type="match status" value="1"/>
</dbReference>
<keyword evidence="4" id="KW-0808">Transferase</keyword>
<comment type="pathway">
    <text evidence="2">Polyol metabolism; glycerol fermentation; glycerone phosphate from glycerol (oxidative route): step 2/2.</text>
</comment>
<comment type="similarity">
    <text evidence="3">Belongs to the dihydroxyacetone kinase (DAK) family.</text>
</comment>
<keyword evidence="16" id="KW-1185">Reference proteome</keyword>
<dbReference type="GO" id="GO:0050354">
    <property type="term" value="F:triokinase activity"/>
    <property type="evidence" value="ECO:0007669"/>
    <property type="project" value="UniProtKB-EC"/>
</dbReference>
<comment type="catalytic activity">
    <reaction evidence="9">
        <text>D-glyceraldehyde + ATP = D-glyceraldehyde 3-phosphate + ADP + H(+)</text>
        <dbReference type="Rhea" id="RHEA:13941"/>
        <dbReference type="ChEBI" id="CHEBI:15378"/>
        <dbReference type="ChEBI" id="CHEBI:17378"/>
        <dbReference type="ChEBI" id="CHEBI:30616"/>
        <dbReference type="ChEBI" id="CHEBI:59776"/>
        <dbReference type="ChEBI" id="CHEBI:456216"/>
        <dbReference type="EC" id="2.7.1.28"/>
    </reaction>
</comment>
<evidence type="ECO:0000256" key="5">
    <source>
        <dbReference type="ARBA" id="ARBA00022741"/>
    </source>
</evidence>
<evidence type="ECO:0000256" key="1">
    <source>
        <dbReference type="ARBA" id="ARBA00003264"/>
    </source>
</evidence>
<evidence type="ECO:0000259" key="14">
    <source>
        <dbReference type="PROSITE" id="PS51481"/>
    </source>
</evidence>
<gene>
    <name evidence="15" type="ORF">TCAP_04735</name>
</gene>
<evidence type="ECO:0000256" key="8">
    <source>
        <dbReference type="ARBA" id="ARBA00022840"/>
    </source>
</evidence>
<sequence length="602" mass="61425">MPSKHFIDDPARLVSSALHALTLTNPNVAVDAANKIVYRRPADPHHAPRQQRHQVSVLSGGGSGHEPSFAGMVGPGMLAAAVAGTIFASPSAEQVRTGIMARVDAEGGVLVVVMNYTGDVLNFGMAVEKARAAGMAVEMVVVGDDVGVGRAKAGKVGRRGIAGTVLVLKIAGALAAAGRPLDEVARVARLTAANLVSVGASLERVHVPGRAADAAEDELAPGAVEIGMGIHNEPGSGRARMDLPQLVDAMLAQLLDAGDADRAFLDVGSGEVVLLINNLGGVSALEMGGITSEVVSRLGGRYGIRPVRILSGTFMTSLNGLGFSVSLLNVVDTGVGAPGMVELLDAPSEVTGWAAPIRKTTWEALNAATRTGDAGARREVKPSGLRMDPAAATAALTGALERVIAAEPEVTRFDTVVGDGDCGIGLKRGAEGKAAPAILKHLDQKPLTGDAVVDVASIVPVVENAMDGTSGALYAIFLNALVHALRVLSPGDATPQLWAHALEQGCDALSKYTPARPGDRTLVDALYPFVEVLGKTGDVGEAAEAARSAADGTRGMQASLGRTVYVGGSGYEEVPDPGAWGLACLFLGLAGAKANRRGPGGD</sequence>
<evidence type="ECO:0000313" key="15">
    <source>
        <dbReference type="EMBL" id="PNY25311.1"/>
    </source>
</evidence>